<accession>A0AA40SQM9</accession>
<reference evidence="1 2" key="1">
    <citation type="submission" date="2020-08" db="EMBL/GenBank/DDBJ databases">
        <title>Sequencing the genomes of 1000 actinobacteria strains.</title>
        <authorList>
            <person name="Klenk H.-P."/>
        </authorList>
    </citation>
    <scope>NUCLEOTIDE SEQUENCE [LARGE SCALE GENOMIC DNA]</scope>
    <source>
        <strain evidence="1 2">DSM 19600</strain>
    </source>
</reference>
<dbReference type="RefSeq" id="WP_183500064.1">
    <property type="nucleotide sequence ID" value="NZ_BAABCO010000004.1"/>
</dbReference>
<dbReference type="Gene3D" id="1.10.3210.10">
    <property type="entry name" value="Hypothetical protein af1432"/>
    <property type="match status" value="1"/>
</dbReference>
<sequence length="212" mass="22956">MRIADFPVLDTPAARGALDLATQYQSPAITAHALRSWLWAEAFAQVDGITDIDHELLYVSAVLHDIGTVAEFDNHRISYEHAGGHVGVALTAGAGWPAHRRDRVLEVIVRHNWTSVDPALDAEGYLLEIATGLDISGARPDALPEDFRREVLAAHPRGTIAAEFGSCVSDQATRKPDTAAKRLVDGGLIDKLAANPLERLGGLEQHQNKHGR</sequence>
<organism evidence="1 2">
    <name type="scientific">Microbacterium invictum</name>
    <dbReference type="NCBI Taxonomy" id="515415"/>
    <lineage>
        <taxon>Bacteria</taxon>
        <taxon>Bacillati</taxon>
        <taxon>Actinomycetota</taxon>
        <taxon>Actinomycetes</taxon>
        <taxon>Micrococcales</taxon>
        <taxon>Microbacteriaceae</taxon>
        <taxon>Microbacterium</taxon>
    </lineage>
</organism>
<dbReference type="SUPFAM" id="SSF109604">
    <property type="entry name" value="HD-domain/PDEase-like"/>
    <property type="match status" value="1"/>
</dbReference>
<comment type="caution">
    <text evidence="1">The sequence shown here is derived from an EMBL/GenBank/DDBJ whole genome shotgun (WGS) entry which is preliminary data.</text>
</comment>
<proteinExistence type="predicted"/>
<dbReference type="InterPro" id="IPR003607">
    <property type="entry name" value="HD/PDEase_dom"/>
</dbReference>
<protein>
    <recommendedName>
        <fullName evidence="3">Cyanamide hydratase</fullName>
    </recommendedName>
</protein>
<name>A0AA40SQM9_9MICO</name>
<evidence type="ECO:0000313" key="2">
    <source>
        <dbReference type="Proteomes" id="UP000549113"/>
    </source>
</evidence>
<dbReference type="Proteomes" id="UP000549113">
    <property type="component" value="Unassembled WGS sequence"/>
</dbReference>
<gene>
    <name evidence="1" type="ORF">BKA10_002338</name>
</gene>
<dbReference type="AlphaFoldDB" id="A0AA40SQM9"/>
<dbReference type="PANTHER" id="PTHR35569">
    <property type="entry name" value="CYANAMIDE HYDRATASE DDI2-RELATED"/>
    <property type="match status" value="1"/>
</dbReference>
<evidence type="ECO:0008006" key="3">
    <source>
        <dbReference type="Google" id="ProtNLM"/>
    </source>
</evidence>
<evidence type="ECO:0000313" key="1">
    <source>
        <dbReference type="EMBL" id="MBB4140544.1"/>
    </source>
</evidence>
<keyword evidence="2" id="KW-1185">Reference proteome</keyword>
<dbReference type="EMBL" id="JACIFH010000001">
    <property type="protein sequence ID" value="MBB4140544.1"/>
    <property type="molecule type" value="Genomic_DNA"/>
</dbReference>
<dbReference type="PANTHER" id="PTHR35569:SF1">
    <property type="entry name" value="CYANAMIDE HYDRATASE DDI2-RELATED"/>
    <property type="match status" value="1"/>
</dbReference>
<dbReference type="CDD" id="cd00077">
    <property type="entry name" value="HDc"/>
    <property type="match status" value="1"/>
</dbReference>